<dbReference type="SUPFAM" id="SSF55347">
    <property type="entry name" value="Glyceraldehyde-3-phosphate dehydrogenase-like, C-terminal domain"/>
    <property type="match status" value="1"/>
</dbReference>
<keyword evidence="6" id="KW-0479">Metal-binding</keyword>
<dbReference type="GO" id="GO:0051484">
    <property type="term" value="P:isopentenyl diphosphate biosynthetic process, methylerythritol 4-phosphate pathway involved in terpenoid biosynthetic process"/>
    <property type="evidence" value="ECO:0007669"/>
    <property type="project" value="TreeGrafter"/>
</dbReference>
<evidence type="ECO:0000256" key="8">
    <source>
        <dbReference type="ARBA" id="ARBA00023002"/>
    </source>
</evidence>
<evidence type="ECO:0000256" key="5">
    <source>
        <dbReference type="ARBA" id="ARBA00012366"/>
    </source>
</evidence>
<dbReference type="NCBIfam" id="TIGR00243">
    <property type="entry name" value="Dxr"/>
    <property type="match status" value="1"/>
</dbReference>
<evidence type="ECO:0000259" key="12">
    <source>
        <dbReference type="Pfam" id="PF02670"/>
    </source>
</evidence>
<evidence type="ECO:0000256" key="2">
    <source>
        <dbReference type="ARBA" id="ARBA00001946"/>
    </source>
</evidence>
<feature type="domain" description="DXP reductoisomerase C-terminal" evidence="14">
    <location>
        <begin position="265"/>
        <end position="382"/>
    </location>
</feature>
<dbReference type="PANTHER" id="PTHR30525">
    <property type="entry name" value="1-DEOXY-D-XYLULOSE 5-PHOSPHATE REDUCTOISOMERASE"/>
    <property type="match status" value="1"/>
</dbReference>
<evidence type="ECO:0000256" key="10">
    <source>
        <dbReference type="ARBA" id="ARBA00023229"/>
    </source>
</evidence>
<accession>A0A6J6BYP0</accession>
<keyword evidence="7" id="KW-0521">NADP</keyword>
<dbReference type="EC" id="1.1.1.267" evidence="5"/>
<dbReference type="GO" id="GO:0070402">
    <property type="term" value="F:NADPH binding"/>
    <property type="evidence" value="ECO:0007669"/>
    <property type="project" value="InterPro"/>
</dbReference>
<evidence type="ECO:0000259" key="14">
    <source>
        <dbReference type="Pfam" id="PF13288"/>
    </source>
</evidence>
<dbReference type="InterPro" id="IPR013512">
    <property type="entry name" value="DXP_reductoisomerase_N"/>
</dbReference>
<evidence type="ECO:0000256" key="4">
    <source>
        <dbReference type="ARBA" id="ARBA00006825"/>
    </source>
</evidence>
<dbReference type="InterPro" id="IPR036169">
    <property type="entry name" value="DXPR_C_sf"/>
</dbReference>
<dbReference type="Pfam" id="PF08436">
    <property type="entry name" value="DXP_redisom_C"/>
    <property type="match status" value="1"/>
</dbReference>
<dbReference type="UniPathway" id="UPA00056">
    <property type="reaction ID" value="UER00092"/>
</dbReference>
<evidence type="ECO:0000256" key="6">
    <source>
        <dbReference type="ARBA" id="ARBA00022723"/>
    </source>
</evidence>
<sequence>MTTVGVSIAGSSGSIGRQTLEVIFAENAKSRSENTGVDYVVHALGVGSSIDVLIEQAKIFSPRVVAVADESLHHLVQDALPNVRVVRDMEDLVDGADVVVNGVVGFAGLAVTLETLRQGKRLALANKESLIAAGPVVQPLRAVRGAEIIPVDSEHCAIHQCLRSTVRADVEVARLVLTASGGPFRGRTKQDLADVTVDQALAHPTWSMGPKITIDSSTLMNKGLEVIEAHELFGVDYSRIEVVVHPQSIVHSMVEFTDGSTIAQLSLPDMRLPIGYALAHPHRALTAFGRIDWSALSRLDFEEPDVETFRCLTLAYQAGRAGGTAPAFLSAANEVAVEAFLAGLLKWPDIAAVVESSMQAYEATDGTLTSSEIIEADRVGRETARKVLLV</sequence>
<comment type="cofactor">
    <cofactor evidence="1">
        <name>Mn(2+)</name>
        <dbReference type="ChEBI" id="CHEBI:29035"/>
    </cofactor>
</comment>
<dbReference type="EMBL" id="CAEZSL010000077">
    <property type="protein sequence ID" value="CAB4543935.1"/>
    <property type="molecule type" value="Genomic_DNA"/>
</dbReference>
<dbReference type="Pfam" id="PF13288">
    <property type="entry name" value="DXPR_C"/>
    <property type="match status" value="1"/>
</dbReference>
<gene>
    <name evidence="15" type="ORF">UFOPK1421_00820</name>
</gene>
<evidence type="ECO:0000256" key="7">
    <source>
        <dbReference type="ARBA" id="ARBA00022857"/>
    </source>
</evidence>
<dbReference type="GO" id="GO:0030604">
    <property type="term" value="F:1-deoxy-D-xylulose-5-phosphate reductoisomerase activity"/>
    <property type="evidence" value="ECO:0007669"/>
    <property type="project" value="UniProtKB-EC"/>
</dbReference>
<keyword evidence="9" id="KW-0464">Manganese</keyword>
<name>A0A6J6BYP0_9ZZZZ</name>
<protein>
    <recommendedName>
        <fullName evidence="5">1-deoxy-D-xylulose-5-phosphate reductoisomerase</fullName>
        <ecNumber evidence="5">1.1.1.267</ecNumber>
    </recommendedName>
</protein>
<dbReference type="PANTHER" id="PTHR30525:SF0">
    <property type="entry name" value="1-DEOXY-D-XYLULOSE 5-PHOSPHATE REDUCTOISOMERASE, CHLOROPLASTIC"/>
    <property type="match status" value="1"/>
</dbReference>
<dbReference type="PIRSF" id="PIRSF006205">
    <property type="entry name" value="Dxp_reductismrs"/>
    <property type="match status" value="1"/>
</dbReference>
<dbReference type="AlphaFoldDB" id="A0A6J6BYP0"/>
<keyword evidence="10" id="KW-0414">Isoprene biosynthesis</keyword>
<comment type="cofactor">
    <cofactor evidence="2">
        <name>Mg(2+)</name>
        <dbReference type="ChEBI" id="CHEBI:18420"/>
    </cofactor>
</comment>
<dbReference type="Gene3D" id="3.40.50.720">
    <property type="entry name" value="NAD(P)-binding Rossmann-like Domain"/>
    <property type="match status" value="1"/>
</dbReference>
<dbReference type="HAMAP" id="MF_00183">
    <property type="entry name" value="DXP_reductoisom"/>
    <property type="match status" value="1"/>
</dbReference>
<organism evidence="15">
    <name type="scientific">freshwater metagenome</name>
    <dbReference type="NCBI Taxonomy" id="449393"/>
    <lineage>
        <taxon>unclassified sequences</taxon>
        <taxon>metagenomes</taxon>
        <taxon>ecological metagenomes</taxon>
    </lineage>
</organism>
<dbReference type="InterPro" id="IPR036291">
    <property type="entry name" value="NAD(P)-bd_dom_sf"/>
</dbReference>
<comment type="similarity">
    <text evidence="4">Belongs to the DXR family.</text>
</comment>
<dbReference type="SUPFAM" id="SSF69055">
    <property type="entry name" value="1-deoxy-D-xylulose-5-phosphate reductoisomerase, C-terminal domain"/>
    <property type="match status" value="1"/>
</dbReference>
<evidence type="ECO:0000256" key="3">
    <source>
        <dbReference type="ARBA" id="ARBA00005094"/>
    </source>
</evidence>
<feature type="domain" description="1-deoxy-D-xylulose 5-phosphate reductoisomerase N-terminal" evidence="12">
    <location>
        <begin position="6"/>
        <end position="134"/>
    </location>
</feature>
<reference evidence="15" key="1">
    <citation type="submission" date="2020-05" db="EMBL/GenBank/DDBJ databases">
        <authorList>
            <person name="Chiriac C."/>
            <person name="Salcher M."/>
            <person name="Ghai R."/>
            <person name="Kavagutti S V."/>
        </authorList>
    </citation>
    <scope>NUCLEOTIDE SEQUENCE</scope>
</reference>
<dbReference type="InterPro" id="IPR003821">
    <property type="entry name" value="DXP_reductoisomerase"/>
</dbReference>
<evidence type="ECO:0000313" key="15">
    <source>
        <dbReference type="EMBL" id="CAB4543935.1"/>
    </source>
</evidence>
<dbReference type="InterPro" id="IPR026877">
    <property type="entry name" value="DXPR_C"/>
</dbReference>
<evidence type="ECO:0000259" key="13">
    <source>
        <dbReference type="Pfam" id="PF08436"/>
    </source>
</evidence>
<dbReference type="Gene3D" id="1.10.1740.10">
    <property type="match status" value="1"/>
</dbReference>
<keyword evidence="8" id="KW-0560">Oxidoreductase</keyword>
<evidence type="ECO:0000256" key="1">
    <source>
        <dbReference type="ARBA" id="ARBA00001936"/>
    </source>
</evidence>
<evidence type="ECO:0000256" key="9">
    <source>
        <dbReference type="ARBA" id="ARBA00023211"/>
    </source>
</evidence>
<dbReference type="Pfam" id="PF02670">
    <property type="entry name" value="DXP_reductoisom"/>
    <property type="match status" value="1"/>
</dbReference>
<dbReference type="SUPFAM" id="SSF51735">
    <property type="entry name" value="NAD(P)-binding Rossmann-fold domains"/>
    <property type="match status" value="1"/>
</dbReference>
<dbReference type="InterPro" id="IPR013644">
    <property type="entry name" value="DXP_reductoisomerase_C"/>
</dbReference>
<proteinExistence type="inferred from homology"/>
<comment type="catalytic activity">
    <reaction evidence="11">
        <text>2-C-methyl-D-erythritol 4-phosphate + NADP(+) = 1-deoxy-D-xylulose 5-phosphate + NADPH + H(+)</text>
        <dbReference type="Rhea" id="RHEA:13717"/>
        <dbReference type="ChEBI" id="CHEBI:15378"/>
        <dbReference type="ChEBI" id="CHEBI:57783"/>
        <dbReference type="ChEBI" id="CHEBI:57792"/>
        <dbReference type="ChEBI" id="CHEBI:58262"/>
        <dbReference type="ChEBI" id="CHEBI:58349"/>
        <dbReference type="EC" id="1.1.1.267"/>
    </reaction>
    <physiologicalReaction direction="right-to-left" evidence="11">
        <dbReference type="Rhea" id="RHEA:13719"/>
    </physiologicalReaction>
</comment>
<dbReference type="GO" id="GO:0030145">
    <property type="term" value="F:manganese ion binding"/>
    <property type="evidence" value="ECO:0007669"/>
    <property type="project" value="TreeGrafter"/>
</dbReference>
<feature type="domain" description="1-deoxy-D-xylulose 5-phosphate reductoisomerase C-terminal" evidence="13">
    <location>
        <begin position="148"/>
        <end position="233"/>
    </location>
</feature>
<comment type="pathway">
    <text evidence="3">Isoprenoid biosynthesis; isopentenyl diphosphate biosynthesis via DXP pathway; isopentenyl diphosphate from 1-deoxy-D-xylulose 5-phosphate: step 1/6.</text>
</comment>
<evidence type="ECO:0000256" key="11">
    <source>
        <dbReference type="ARBA" id="ARBA00048543"/>
    </source>
</evidence>